<dbReference type="Pfam" id="PF17775">
    <property type="entry name" value="YchJ_M-like"/>
    <property type="match status" value="1"/>
</dbReference>
<evidence type="ECO:0000259" key="1">
    <source>
        <dbReference type="Pfam" id="PF17775"/>
    </source>
</evidence>
<protein>
    <recommendedName>
        <fullName evidence="1">YchJ-like middle NTF2-like domain-containing protein</fullName>
    </recommendedName>
</protein>
<organism evidence="2">
    <name type="scientific">Leucothrix mucor</name>
    <dbReference type="NCBI Taxonomy" id="45248"/>
    <lineage>
        <taxon>Bacteria</taxon>
        <taxon>Pseudomonadati</taxon>
        <taxon>Pseudomonadota</taxon>
        <taxon>Gammaproteobacteria</taxon>
        <taxon>Thiotrichales</taxon>
        <taxon>Thiotrichaceae</taxon>
        <taxon>Leucothrix</taxon>
    </lineage>
</organism>
<evidence type="ECO:0000313" key="2">
    <source>
        <dbReference type="EMBL" id="HFC93240.1"/>
    </source>
</evidence>
<accession>A0A7V2T149</accession>
<dbReference type="InterPro" id="IPR048469">
    <property type="entry name" value="YchJ-like_M"/>
</dbReference>
<dbReference type="AlphaFoldDB" id="A0A7V2T149"/>
<dbReference type="Proteomes" id="UP000885750">
    <property type="component" value="Unassembled WGS sequence"/>
</dbReference>
<proteinExistence type="predicted"/>
<gene>
    <name evidence="2" type="ORF">ENJ51_10575</name>
</gene>
<dbReference type="PANTHER" id="PTHR33747">
    <property type="entry name" value="UPF0225 PROTEIN SCO1677"/>
    <property type="match status" value="1"/>
</dbReference>
<comment type="caution">
    <text evidence="2">The sequence shown here is derived from an EMBL/GenBank/DDBJ whole genome shotgun (WGS) entry which is preliminary data.</text>
</comment>
<feature type="domain" description="YchJ-like middle NTF2-like" evidence="1">
    <location>
        <begin position="29"/>
        <end position="123"/>
    </location>
</feature>
<dbReference type="Gene3D" id="3.10.450.50">
    <property type="match status" value="1"/>
</dbReference>
<dbReference type="EMBL" id="DRMS01000397">
    <property type="protein sequence ID" value="HFC93240.1"/>
    <property type="molecule type" value="Genomic_DNA"/>
</dbReference>
<dbReference type="InterPro" id="IPR032710">
    <property type="entry name" value="NTF2-like_dom_sf"/>
</dbReference>
<reference evidence="2" key="1">
    <citation type="journal article" date="2020" name="mSystems">
        <title>Genome- and Community-Level Interaction Insights into Carbon Utilization and Element Cycling Functions of Hydrothermarchaeota in Hydrothermal Sediment.</title>
        <authorList>
            <person name="Zhou Z."/>
            <person name="Liu Y."/>
            <person name="Xu W."/>
            <person name="Pan J."/>
            <person name="Luo Z.H."/>
            <person name="Li M."/>
        </authorList>
    </citation>
    <scope>NUCLEOTIDE SEQUENCE [LARGE SCALE GENOMIC DNA]</scope>
    <source>
        <strain evidence="2">HyVt-493</strain>
    </source>
</reference>
<sequence>MKNPCPCKSSSEYKVCCAPYHSGKQSARTAEALMRSRYSAYVLQNPHYLFKTWHKQTRPSLQSLLQLGDTQWISLKITKIELGMQQDTTGIVTFTATYVHNGQIGQLTETSSFEKVQEKWVYIGAE</sequence>
<dbReference type="PANTHER" id="PTHR33747:SF1">
    <property type="entry name" value="ADENYLATE CYCLASE-ASSOCIATED CAP C-TERMINAL DOMAIN-CONTAINING PROTEIN"/>
    <property type="match status" value="1"/>
</dbReference>
<dbReference type="SUPFAM" id="SSF54427">
    <property type="entry name" value="NTF2-like"/>
    <property type="match status" value="1"/>
</dbReference>
<name>A0A7V2T149_LEUMU</name>